<dbReference type="RefSeq" id="XP_013242603.1">
    <property type="nucleotide sequence ID" value="XM_013387149.1"/>
</dbReference>
<evidence type="ECO:0000313" key="3">
    <source>
        <dbReference type="Proteomes" id="UP000027361"/>
    </source>
</evidence>
<dbReference type="Proteomes" id="UP000027361">
    <property type="component" value="Unassembled WGS sequence"/>
</dbReference>
<protein>
    <submittedName>
        <fullName evidence="2">Uncharacterized protein</fullName>
    </submittedName>
</protein>
<dbReference type="AlphaFoldDB" id="A0A066VZU6"/>
<organism evidence="2 3">
    <name type="scientific">Tilletiaria anomala (strain ATCC 24038 / CBS 436.72 / UBC 951)</name>
    <dbReference type="NCBI Taxonomy" id="1037660"/>
    <lineage>
        <taxon>Eukaryota</taxon>
        <taxon>Fungi</taxon>
        <taxon>Dikarya</taxon>
        <taxon>Basidiomycota</taxon>
        <taxon>Ustilaginomycotina</taxon>
        <taxon>Exobasidiomycetes</taxon>
        <taxon>Georgefischeriales</taxon>
        <taxon>Tilletiariaceae</taxon>
        <taxon>Tilletiaria</taxon>
    </lineage>
</organism>
<keyword evidence="3" id="KW-1185">Reference proteome</keyword>
<keyword evidence="1" id="KW-0812">Transmembrane</keyword>
<keyword evidence="1" id="KW-0472">Membrane</keyword>
<sequence>MSGPWTRELLGICPKRGIALEPTPREWMLPWLAMLLLTEAMVIAMRERMRVQAHSGRSLMGWYRVRVRIGFSLYQPRVVHSSRQSDCDATTSLSPG</sequence>
<evidence type="ECO:0000313" key="2">
    <source>
        <dbReference type="EMBL" id="KDN44065.1"/>
    </source>
</evidence>
<gene>
    <name evidence="2" type="ORF">K437DRAFT_257200</name>
</gene>
<dbReference type="EMBL" id="JMSN01000055">
    <property type="protein sequence ID" value="KDN44065.1"/>
    <property type="molecule type" value="Genomic_DNA"/>
</dbReference>
<dbReference type="GeneID" id="25264633"/>
<dbReference type="InParanoid" id="A0A066VZU6"/>
<accession>A0A066VZU6</accession>
<name>A0A066VZU6_TILAU</name>
<reference evidence="2 3" key="1">
    <citation type="submission" date="2014-05" db="EMBL/GenBank/DDBJ databases">
        <title>Draft genome sequence of a rare smut relative, Tilletiaria anomala UBC 951.</title>
        <authorList>
            <consortium name="DOE Joint Genome Institute"/>
            <person name="Toome M."/>
            <person name="Kuo A."/>
            <person name="Henrissat B."/>
            <person name="Lipzen A."/>
            <person name="Tritt A."/>
            <person name="Yoshinaga Y."/>
            <person name="Zane M."/>
            <person name="Barry K."/>
            <person name="Grigoriev I.V."/>
            <person name="Spatafora J.W."/>
            <person name="Aimea M.C."/>
        </authorList>
    </citation>
    <scope>NUCLEOTIDE SEQUENCE [LARGE SCALE GENOMIC DNA]</scope>
    <source>
        <strain evidence="2 3">UBC 951</strain>
    </source>
</reference>
<dbReference type="HOGENOM" id="CLU_2361211_0_0_1"/>
<keyword evidence="1" id="KW-1133">Transmembrane helix</keyword>
<comment type="caution">
    <text evidence="2">The sequence shown here is derived from an EMBL/GenBank/DDBJ whole genome shotgun (WGS) entry which is preliminary data.</text>
</comment>
<evidence type="ECO:0000256" key="1">
    <source>
        <dbReference type="SAM" id="Phobius"/>
    </source>
</evidence>
<feature type="transmembrane region" description="Helical" evidence="1">
    <location>
        <begin position="27"/>
        <end position="45"/>
    </location>
</feature>
<proteinExistence type="predicted"/>